<dbReference type="InterPro" id="IPR025671">
    <property type="entry name" value="HXXEE"/>
</dbReference>
<evidence type="ECO:0000313" key="2">
    <source>
        <dbReference type="EMBL" id="MVN22551.1"/>
    </source>
</evidence>
<proteinExistence type="predicted"/>
<feature type="transmembrane region" description="Helical" evidence="1">
    <location>
        <begin position="6"/>
        <end position="23"/>
    </location>
</feature>
<sequence length="152" mass="17154">MGNIIFWVALLCYAIHILEEFFYDWKSWARNVLKLQVEWNGFYVVNTVVLFMGVACASVGWNYPAFALAFPALMLINAIFFHVLPTIITKKFSPGLITALILFLPVGIEAFRAAILIGVPTKLLLLSVLTGLLLMAYPIILIKTKELPFFKQ</sequence>
<organism evidence="2 3">
    <name type="scientific">Mucilaginibacter arboris</name>
    <dbReference type="NCBI Taxonomy" id="2682090"/>
    <lineage>
        <taxon>Bacteria</taxon>
        <taxon>Pseudomonadati</taxon>
        <taxon>Bacteroidota</taxon>
        <taxon>Sphingobacteriia</taxon>
        <taxon>Sphingobacteriales</taxon>
        <taxon>Sphingobacteriaceae</taxon>
        <taxon>Mucilaginibacter</taxon>
    </lineage>
</organism>
<dbReference type="EMBL" id="WPIK01000012">
    <property type="protein sequence ID" value="MVN22551.1"/>
    <property type="molecule type" value="Genomic_DNA"/>
</dbReference>
<dbReference type="AlphaFoldDB" id="A0A7K1SZ16"/>
<comment type="caution">
    <text evidence="2">The sequence shown here is derived from an EMBL/GenBank/DDBJ whole genome shotgun (WGS) entry which is preliminary data.</text>
</comment>
<feature type="transmembrane region" description="Helical" evidence="1">
    <location>
        <begin position="123"/>
        <end position="142"/>
    </location>
</feature>
<dbReference type="Pfam" id="PF13787">
    <property type="entry name" value="HXXEE"/>
    <property type="match status" value="1"/>
</dbReference>
<dbReference type="RefSeq" id="WP_157567921.1">
    <property type="nucleotide sequence ID" value="NZ_WPIK01000012.1"/>
</dbReference>
<keyword evidence="1" id="KW-0812">Transmembrane</keyword>
<gene>
    <name evidence="2" type="ORF">GO621_13520</name>
</gene>
<feature type="transmembrane region" description="Helical" evidence="1">
    <location>
        <begin position="43"/>
        <end position="61"/>
    </location>
</feature>
<keyword evidence="3" id="KW-1185">Reference proteome</keyword>
<dbReference type="Proteomes" id="UP000462014">
    <property type="component" value="Unassembled WGS sequence"/>
</dbReference>
<name>A0A7K1SZ16_9SPHI</name>
<accession>A0A7K1SZ16</accession>
<evidence type="ECO:0000256" key="1">
    <source>
        <dbReference type="SAM" id="Phobius"/>
    </source>
</evidence>
<keyword evidence="1" id="KW-1133">Transmembrane helix</keyword>
<feature type="transmembrane region" description="Helical" evidence="1">
    <location>
        <begin position="96"/>
        <end position="117"/>
    </location>
</feature>
<protein>
    <submittedName>
        <fullName evidence="2">HXXEE domain-containing protein</fullName>
    </submittedName>
</protein>
<keyword evidence="1" id="KW-0472">Membrane</keyword>
<evidence type="ECO:0000313" key="3">
    <source>
        <dbReference type="Proteomes" id="UP000462014"/>
    </source>
</evidence>
<reference evidence="2 3" key="1">
    <citation type="submission" date="2019-12" db="EMBL/GenBank/DDBJ databases">
        <title>Mucilaginibacter sp. HMF7410 genome sequencing and assembly.</title>
        <authorList>
            <person name="Kang H."/>
            <person name="Cha I."/>
            <person name="Kim H."/>
            <person name="Joh K."/>
        </authorList>
    </citation>
    <scope>NUCLEOTIDE SEQUENCE [LARGE SCALE GENOMIC DNA]</scope>
    <source>
        <strain evidence="2 3">HMF7410</strain>
    </source>
</reference>
<feature type="transmembrane region" description="Helical" evidence="1">
    <location>
        <begin position="67"/>
        <end position="84"/>
    </location>
</feature>